<feature type="compositionally biased region" description="Low complexity" evidence="39">
    <location>
        <begin position="849"/>
        <end position="876"/>
    </location>
</feature>
<dbReference type="InterPro" id="IPR001245">
    <property type="entry name" value="Ser-Thr/Tyr_kinase_cat_dom"/>
</dbReference>
<keyword evidence="30" id="KW-0168">Coated pit</keyword>
<evidence type="ECO:0000256" key="17">
    <source>
        <dbReference type="ARBA" id="ARBA00022553"/>
    </source>
</evidence>
<dbReference type="PROSITE" id="PS00107">
    <property type="entry name" value="PROTEIN_KINASE_ATP"/>
    <property type="match status" value="1"/>
</dbReference>
<dbReference type="EC" id="2.7.11.1" evidence="11"/>
<keyword evidence="14" id="KW-0488">Methylation</keyword>
<feature type="region of interest" description="Disordered" evidence="39">
    <location>
        <begin position="642"/>
        <end position="663"/>
    </location>
</feature>
<evidence type="ECO:0000256" key="30">
    <source>
        <dbReference type="ARBA" id="ARBA00023176"/>
    </source>
</evidence>
<feature type="region of interest" description="Disordered" evidence="39">
    <location>
        <begin position="1083"/>
        <end position="1119"/>
    </location>
</feature>
<feature type="compositionally biased region" description="Polar residues" evidence="39">
    <location>
        <begin position="928"/>
        <end position="965"/>
    </location>
</feature>
<keyword evidence="21 38" id="KW-0547">Nucleotide-binding</keyword>
<dbReference type="PRINTS" id="PR00109">
    <property type="entry name" value="TYRKINASE"/>
</dbReference>
<dbReference type="InterPro" id="IPR049587">
    <property type="entry name" value="TNK-like_SAM"/>
</dbReference>
<keyword evidence="42" id="KW-1185">Reference proteome</keyword>
<dbReference type="PROSITE" id="PS00109">
    <property type="entry name" value="PROTEIN_KINASE_TYR"/>
    <property type="match status" value="1"/>
</dbReference>
<evidence type="ECO:0000256" key="7">
    <source>
        <dbReference type="ARBA" id="ARBA00004514"/>
    </source>
</evidence>
<feature type="region of interest" description="Disordered" evidence="39">
    <location>
        <begin position="770"/>
        <end position="797"/>
    </location>
</feature>
<keyword evidence="16" id="KW-0723">Serine/threonine-protein kinase</keyword>
<dbReference type="FunFam" id="1.10.510.10:FF:000080">
    <property type="entry name" value="Putative activated CDC42 kinase 1"/>
    <property type="match status" value="1"/>
</dbReference>
<evidence type="ECO:0000256" key="15">
    <source>
        <dbReference type="ARBA" id="ARBA00022490"/>
    </source>
</evidence>
<feature type="compositionally biased region" description="Low complexity" evidence="39">
    <location>
        <begin position="1032"/>
        <end position="1053"/>
    </location>
</feature>
<dbReference type="Pfam" id="PF07714">
    <property type="entry name" value="PK_Tyr_Ser-Thr"/>
    <property type="match status" value="1"/>
</dbReference>
<keyword evidence="24 38" id="KW-0067">ATP-binding</keyword>
<evidence type="ECO:0000256" key="3">
    <source>
        <dbReference type="ARBA" id="ARBA00004132"/>
    </source>
</evidence>
<dbReference type="InterPro" id="IPR055175">
    <property type="entry name" value="ACK/TNK-like_SAM"/>
</dbReference>
<dbReference type="Gene3D" id="3.30.200.20">
    <property type="entry name" value="Phosphorylase Kinase, domain 1"/>
    <property type="match status" value="1"/>
</dbReference>
<evidence type="ECO:0000259" key="40">
    <source>
        <dbReference type="PROSITE" id="PS50011"/>
    </source>
</evidence>
<evidence type="ECO:0000256" key="37">
    <source>
        <dbReference type="ARBA" id="ARBA00077194"/>
    </source>
</evidence>
<gene>
    <name evidence="41" type="ORF">Pcinc_033481</name>
</gene>
<dbReference type="GO" id="GO:0030136">
    <property type="term" value="C:clathrin-coated vesicle"/>
    <property type="evidence" value="ECO:0007669"/>
    <property type="project" value="UniProtKB-SubCell"/>
</dbReference>
<dbReference type="GO" id="GO:0005634">
    <property type="term" value="C:nucleus"/>
    <property type="evidence" value="ECO:0007669"/>
    <property type="project" value="UniProtKB-SubCell"/>
</dbReference>
<evidence type="ECO:0000256" key="12">
    <source>
        <dbReference type="ARBA" id="ARBA00022443"/>
    </source>
</evidence>
<evidence type="ECO:0000256" key="31">
    <source>
        <dbReference type="ARBA" id="ARBA00023242"/>
    </source>
</evidence>
<dbReference type="GO" id="GO:0005524">
    <property type="term" value="F:ATP binding"/>
    <property type="evidence" value="ECO:0007669"/>
    <property type="project" value="UniProtKB-UniRule"/>
</dbReference>
<name>A0AAE1K1A6_PETCI</name>
<keyword evidence="18" id="KW-0254">Endocytosis</keyword>
<feature type="compositionally biased region" description="Low complexity" evidence="39">
    <location>
        <begin position="1349"/>
        <end position="1365"/>
    </location>
</feature>
<protein>
    <recommendedName>
        <fullName evidence="36">Activated CDC42 kinase 1</fullName>
        <ecNumber evidence="10">2.7.10.2</ecNumber>
        <ecNumber evidence="11">2.7.11.1</ecNumber>
    </recommendedName>
    <alternativeName>
        <fullName evidence="37">Tyrosine kinase non-receptor protein 2</fullName>
    </alternativeName>
</protein>
<evidence type="ECO:0000256" key="10">
    <source>
        <dbReference type="ARBA" id="ARBA00011903"/>
    </source>
</evidence>
<dbReference type="PANTHER" id="PTHR24418">
    <property type="entry name" value="TYROSINE-PROTEIN KINASE"/>
    <property type="match status" value="1"/>
</dbReference>
<keyword evidence="17" id="KW-0597">Phosphoprotein</keyword>
<dbReference type="GO" id="GO:0004715">
    <property type="term" value="F:non-membrane spanning protein tyrosine kinase activity"/>
    <property type="evidence" value="ECO:0007669"/>
    <property type="project" value="UniProtKB-EC"/>
</dbReference>
<dbReference type="Pfam" id="PF09027">
    <property type="entry name" value="GTPase_binding"/>
    <property type="match status" value="1"/>
</dbReference>
<feature type="region of interest" description="Disordered" evidence="39">
    <location>
        <begin position="675"/>
        <end position="747"/>
    </location>
</feature>
<dbReference type="SMART" id="SM00219">
    <property type="entry name" value="TyrKc"/>
    <property type="match status" value="1"/>
</dbReference>
<evidence type="ECO:0000256" key="21">
    <source>
        <dbReference type="ARBA" id="ARBA00022741"/>
    </source>
</evidence>
<evidence type="ECO:0000256" key="8">
    <source>
        <dbReference type="ARBA" id="ARBA00004536"/>
    </source>
</evidence>
<dbReference type="GO" id="GO:0030659">
    <property type="term" value="C:cytoplasmic vesicle membrane"/>
    <property type="evidence" value="ECO:0007669"/>
    <property type="project" value="UniProtKB-SubCell"/>
</dbReference>
<keyword evidence="26" id="KW-0832">Ubl conjugation</keyword>
<dbReference type="InterPro" id="IPR015116">
    <property type="entry name" value="Cdc42-bd-like"/>
</dbReference>
<keyword evidence="15" id="KW-0963">Cytoplasm</keyword>
<feature type="compositionally biased region" description="Acidic residues" evidence="39">
    <location>
        <begin position="705"/>
        <end position="723"/>
    </location>
</feature>
<comment type="caution">
    <text evidence="41">The sequence shown here is derived from an EMBL/GenBank/DDBJ whole genome shotgun (WGS) entry which is preliminary data.</text>
</comment>
<feature type="compositionally biased region" description="Low complexity" evidence="39">
    <location>
        <begin position="692"/>
        <end position="702"/>
    </location>
</feature>
<dbReference type="GO" id="GO:0005886">
    <property type="term" value="C:plasma membrane"/>
    <property type="evidence" value="ECO:0007669"/>
    <property type="project" value="UniProtKB-SubCell"/>
</dbReference>
<comment type="subcellular location">
    <subcellularLocation>
        <location evidence="8">Cell junction</location>
        <location evidence="8">Adherens junction</location>
    </subcellularLocation>
    <subcellularLocation>
        <location evidence="6">Cell membrane</location>
    </subcellularLocation>
    <subcellularLocation>
        <location evidence="7">Cytoplasm</location>
        <location evidence="7">Cytosol</location>
    </subcellularLocation>
    <subcellularLocation>
        <location evidence="5">Cytoplasmic vesicle membrane</location>
        <topology evidence="5">Peripheral membrane protein</topology>
        <orientation evidence="5">Cytoplasmic side</orientation>
    </subcellularLocation>
    <subcellularLocation>
        <location evidence="3">Cytoplasmic vesicle</location>
        <location evidence="3">Clathrin-coated vesicle</location>
    </subcellularLocation>
    <subcellularLocation>
        <location evidence="4">Endosome</location>
    </subcellularLocation>
    <subcellularLocation>
        <location evidence="9">Membrane</location>
        <location evidence="9">Clathrin-coated pit</location>
    </subcellularLocation>
    <subcellularLocation>
        <location evidence="2">Nucleus</location>
    </subcellularLocation>
</comment>
<dbReference type="InterPro" id="IPR017441">
    <property type="entry name" value="Protein_kinase_ATP_BS"/>
</dbReference>
<evidence type="ECO:0000256" key="25">
    <source>
        <dbReference type="ARBA" id="ARBA00022842"/>
    </source>
</evidence>
<dbReference type="InterPro" id="IPR011009">
    <property type="entry name" value="Kinase-like_dom_sf"/>
</dbReference>
<evidence type="ECO:0000313" key="41">
    <source>
        <dbReference type="EMBL" id="KAK3860468.1"/>
    </source>
</evidence>
<dbReference type="Proteomes" id="UP001286313">
    <property type="component" value="Unassembled WGS sequence"/>
</dbReference>
<comment type="cofactor">
    <cofactor evidence="1">
        <name>Mg(2+)</name>
        <dbReference type="ChEBI" id="CHEBI:18420"/>
    </cofactor>
</comment>
<feature type="region of interest" description="Disordered" evidence="39">
    <location>
        <begin position="1032"/>
        <end position="1065"/>
    </location>
</feature>
<dbReference type="FunFam" id="3.30.200.20:FF:000107">
    <property type="entry name" value="Putative activated CDC42 kinase 1"/>
    <property type="match status" value="1"/>
</dbReference>
<evidence type="ECO:0000256" key="33">
    <source>
        <dbReference type="ARBA" id="ARBA00047899"/>
    </source>
</evidence>
<dbReference type="EC" id="2.7.10.2" evidence="10"/>
<keyword evidence="22" id="KW-0967">Endosome</keyword>
<evidence type="ECO:0000256" key="39">
    <source>
        <dbReference type="SAM" id="MobiDB-lite"/>
    </source>
</evidence>
<keyword evidence="25" id="KW-0460">Magnesium</keyword>
<dbReference type="InterPro" id="IPR020635">
    <property type="entry name" value="Tyr_kinase_cat_dom"/>
</dbReference>
<feature type="region of interest" description="Disordered" evidence="39">
    <location>
        <begin position="845"/>
        <end position="876"/>
    </location>
</feature>
<feature type="compositionally biased region" description="Pro residues" evidence="39">
    <location>
        <begin position="1104"/>
        <end position="1115"/>
    </location>
</feature>
<evidence type="ECO:0000256" key="38">
    <source>
        <dbReference type="PROSITE-ProRule" id="PRU10141"/>
    </source>
</evidence>
<keyword evidence="27" id="KW-0965">Cell junction</keyword>
<dbReference type="InterPro" id="IPR037085">
    <property type="entry name" value="Cdc42-bd-like_dom_sf"/>
</dbReference>
<evidence type="ECO:0000256" key="22">
    <source>
        <dbReference type="ARBA" id="ARBA00022753"/>
    </source>
</evidence>
<accession>A0AAE1K1A6</accession>
<feature type="binding site" evidence="38">
    <location>
        <position position="169"/>
    </location>
    <ligand>
        <name>ATP</name>
        <dbReference type="ChEBI" id="CHEBI:30616"/>
    </ligand>
</feature>
<keyword evidence="12" id="KW-0728">SH3 domain</keyword>
<comment type="similarity">
    <text evidence="35">Belongs to the protein kinase superfamily. Tyr protein kinase family.</text>
</comment>
<feature type="region of interest" description="Disordered" evidence="39">
    <location>
        <begin position="547"/>
        <end position="585"/>
    </location>
</feature>
<dbReference type="InterPro" id="IPR000719">
    <property type="entry name" value="Prot_kinase_dom"/>
</dbReference>
<evidence type="ECO:0000256" key="14">
    <source>
        <dbReference type="ARBA" id="ARBA00022481"/>
    </source>
</evidence>
<evidence type="ECO:0000256" key="19">
    <source>
        <dbReference type="ARBA" id="ARBA00022679"/>
    </source>
</evidence>
<keyword evidence="20" id="KW-0479">Metal-binding</keyword>
<dbReference type="GO" id="GO:0004674">
    <property type="term" value="F:protein serine/threonine kinase activity"/>
    <property type="evidence" value="ECO:0007669"/>
    <property type="project" value="UniProtKB-KW"/>
</dbReference>
<evidence type="ECO:0000256" key="18">
    <source>
        <dbReference type="ARBA" id="ARBA00022583"/>
    </source>
</evidence>
<evidence type="ECO:0000256" key="28">
    <source>
        <dbReference type="ARBA" id="ARBA00023136"/>
    </source>
</evidence>
<evidence type="ECO:0000256" key="6">
    <source>
        <dbReference type="ARBA" id="ARBA00004236"/>
    </source>
</evidence>
<keyword evidence="28" id="KW-0472">Membrane</keyword>
<keyword evidence="19" id="KW-0808">Transferase</keyword>
<evidence type="ECO:0000256" key="27">
    <source>
        <dbReference type="ARBA" id="ARBA00022949"/>
    </source>
</evidence>
<feature type="domain" description="Protein kinase" evidence="40">
    <location>
        <begin position="137"/>
        <end position="403"/>
    </location>
</feature>
<dbReference type="EMBL" id="JAWQEG010004722">
    <property type="protein sequence ID" value="KAK3860468.1"/>
    <property type="molecule type" value="Genomic_DNA"/>
</dbReference>
<evidence type="ECO:0000256" key="26">
    <source>
        <dbReference type="ARBA" id="ARBA00022843"/>
    </source>
</evidence>
<dbReference type="GO" id="GO:0005829">
    <property type="term" value="C:cytosol"/>
    <property type="evidence" value="ECO:0007669"/>
    <property type="project" value="UniProtKB-SubCell"/>
</dbReference>
<evidence type="ECO:0000256" key="9">
    <source>
        <dbReference type="ARBA" id="ARBA00004600"/>
    </source>
</evidence>
<feature type="compositionally biased region" description="Polar residues" evidence="39">
    <location>
        <begin position="724"/>
        <end position="747"/>
    </location>
</feature>
<comment type="catalytic activity">
    <reaction evidence="33">
        <text>L-threonyl-[protein] + ATP = O-phospho-L-threonyl-[protein] + ADP + H(+)</text>
        <dbReference type="Rhea" id="RHEA:46608"/>
        <dbReference type="Rhea" id="RHEA-COMP:11060"/>
        <dbReference type="Rhea" id="RHEA-COMP:11605"/>
        <dbReference type="ChEBI" id="CHEBI:15378"/>
        <dbReference type="ChEBI" id="CHEBI:30013"/>
        <dbReference type="ChEBI" id="CHEBI:30616"/>
        <dbReference type="ChEBI" id="CHEBI:61977"/>
        <dbReference type="ChEBI" id="CHEBI:456216"/>
        <dbReference type="EC" id="2.7.11.1"/>
    </reaction>
</comment>
<evidence type="ECO:0000256" key="36">
    <source>
        <dbReference type="ARBA" id="ARBA00072244"/>
    </source>
</evidence>
<evidence type="ECO:0000256" key="5">
    <source>
        <dbReference type="ARBA" id="ARBA00004180"/>
    </source>
</evidence>
<evidence type="ECO:0000256" key="11">
    <source>
        <dbReference type="ARBA" id="ARBA00012513"/>
    </source>
</evidence>
<feature type="region of interest" description="Disordered" evidence="39">
    <location>
        <begin position="896"/>
        <end position="965"/>
    </location>
</feature>
<keyword evidence="29" id="KW-0829">Tyrosine-protein kinase</keyword>
<dbReference type="GO" id="GO:0002009">
    <property type="term" value="P:morphogenesis of an epithelium"/>
    <property type="evidence" value="ECO:0007669"/>
    <property type="project" value="UniProtKB-ARBA"/>
</dbReference>
<evidence type="ECO:0000256" key="1">
    <source>
        <dbReference type="ARBA" id="ARBA00001946"/>
    </source>
</evidence>
<proteinExistence type="inferred from homology"/>
<evidence type="ECO:0000256" key="13">
    <source>
        <dbReference type="ARBA" id="ARBA00022475"/>
    </source>
</evidence>
<dbReference type="GO" id="GO:0046872">
    <property type="term" value="F:metal ion binding"/>
    <property type="evidence" value="ECO:0007669"/>
    <property type="project" value="UniProtKB-KW"/>
</dbReference>
<dbReference type="Gene3D" id="1.10.510.10">
    <property type="entry name" value="Transferase(Phosphotransferase) domain 1"/>
    <property type="match status" value="1"/>
</dbReference>
<dbReference type="InterPro" id="IPR008266">
    <property type="entry name" value="Tyr_kinase_AS"/>
</dbReference>
<dbReference type="GO" id="GO:0005768">
    <property type="term" value="C:endosome"/>
    <property type="evidence" value="ECO:0007669"/>
    <property type="project" value="UniProtKB-SubCell"/>
</dbReference>
<reference evidence="41" key="1">
    <citation type="submission" date="2023-10" db="EMBL/GenBank/DDBJ databases">
        <title>Genome assemblies of two species of porcelain crab, Petrolisthes cinctipes and Petrolisthes manimaculis (Anomura: Porcellanidae).</title>
        <authorList>
            <person name="Angst P."/>
        </authorList>
    </citation>
    <scope>NUCLEOTIDE SEQUENCE</scope>
    <source>
        <strain evidence="41">PB745_01</strain>
        <tissue evidence="41">Gill</tissue>
    </source>
</reference>
<feature type="region of interest" description="Disordered" evidence="39">
    <location>
        <begin position="1322"/>
        <end position="1370"/>
    </location>
</feature>
<evidence type="ECO:0000256" key="4">
    <source>
        <dbReference type="ARBA" id="ARBA00004177"/>
    </source>
</evidence>
<feature type="compositionally biased region" description="Low complexity" evidence="39">
    <location>
        <begin position="1322"/>
        <end position="1331"/>
    </location>
</feature>
<dbReference type="GO" id="GO:0005912">
    <property type="term" value="C:adherens junction"/>
    <property type="evidence" value="ECO:0007669"/>
    <property type="project" value="UniProtKB-SubCell"/>
</dbReference>
<dbReference type="FunFam" id="4.10.680.10:FF:000001">
    <property type="entry name" value="activated CDC42 kinase 1 isoform X1"/>
    <property type="match status" value="1"/>
</dbReference>
<evidence type="ECO:0000256" key="2">
    <source>
        <dbReference type="ARBA" id="ARBA00004123"/>
    </source>
</evidence>
<keyword evidence="13" id="KW-1003">Cell membrane</keyword>
<evidence type="ECO:0000256" key="23">
    <source>
        <dbReference type="ARBA" id="ARBA00022777"/>
    </source>
</evidence>
<organism evidence="41 42">
    <name type="scientific">Petrolisthes cinctipes</name>
    <name type="common">Flat porcelain crab</name>
    <dbReference type="NCBI Taxonomy" id="88211"/>
    <lineage>
        <taxon>Eukaryota</taxon>
        <taxon>Metazoa</taxon>
        <taxon>Ecdysozoa</taxon>
        <taxon>Arthropoda</taxon>
        <taxon>Crustacea</taxon>
        <taxon>Multicrustacea</taxon>
        <taxon>Malacostraca</taxon>
        <taxon>Eumalacostraca</taxon>
        <taxon>Eucarida</taxon>
        <taxon>Decapoda</taxon>
        <taxon>Pleocyemata</taxon>
        <taxon>Anomura</taxon>
        <taxon>Galatheoidea</taxon>
        <taxon>Porcellanidae</taxon>
        <taxon>Petrolisthes</taxon>
    </lineage>
</organism>
<dbReference type="SUPFAM" id="SSF56112">
    <property type="entry name" value="Protein kinase-like (PK-like)"/>
    <property type="match status" value="1"/>
</dbReference>
<evidence type="ECO:0000256" key="34">
    <source>
        <dbReference type="ARBA" id="ARBA00048679"/>
    </source>
</evidence>
<feature type="compositionally biased region" description="Low complexity" evidence="39">
    <location>
        <begin position="896"/>
        <end position="916"/>
    </location>
</feature>
<dbReference type="GO" id="GO:0005905">
    <property type="term" value="C:clathrin-coated pit"/>
    <property type="evidence" value="ECO:0007669"/>
    <property type="project" value="UniProtKB-SubCell"/>
</dbReference>
<evidence type="ECO:0000256" key="24">
    <source>
        <dbReference type="ARBA" id="ARBA00022840"/>
    </source>
</evidence>
<dbReference type="CDD" id="cd05040">
    <property type="entry name" value="PTKc_Ack_like"/>
    <property type="match status" value="1"/>
</dbReference>
<comment type="catalytic activity">
    <reaction evidence="34">
        <text>L-seryl-[protein] + ATP = O-phospho-L-seryl-[protein] + ADP + H(+)</text>
        <dbReference type="Rhea" id="RHEA:17989"/>
        <dbReference type="Rhea" id="RHEA-COMP:9863"/>
        <dbReference type="Rhea" id="RHEA-COMP:11604"/>
        <dbReference type="ChEBI" id="CHEBI:15378"/>
        <dbReference type="ChEBI" id="CHEBI:29999"/>
        <dbReference type="ChEBI" id="CHEBI:30616"/>
        <dbReference type="ChEBI" id="CHEBI:83421"/>
        <dbReference type="ChEBI" id="CHEBI:456216"/>
        <dbReference type="EC" id="2.7.11.1"/>
    </reaction>
</comment>
<dbReference type="InterPro" id="IPR050198">
    <property type="entry name" value="Non-receptor_tyrosine_kinases"/>
</dbReference>
<dbReference type="Gene3D" id="4.10.680.10">
    <property type="entry name" value="Cdc42-like binding domain"/>
    <property type="match status" value="1"/>
</dbReference>
<keyword evidence="32" id="KW-0968">Cytoplasmic vesicle</keyword>
<keyword evidence="31" id="KW-0539">Nucleus</keyword>
<evidence type="ECO:0000313" key="42">
    <source>
        <dbReference type="Proteomes" id="UP001286313"/>
    </source>
</evidence>
<evidence type="ECO:0000256" key="16">
    <source>
        <dbReference type="ARBA" id="ARBA00022527"/>
    </source>
</evidence>
<evidence type="ECO:0000256" key="35">
    <source>
        <dbReference type="ARBA" id="ARBA00060742"/>
    </source>
</evidence>
<sequence>MWFLEGKEFRLTHKAKRAVATNVMGDTGGEEGEEVRSLLAEVQLGQFFTRIRDNFQVTRLSHFEYVHVEDLERIGLGKPAARRLLETVKKKRSAAKRRNLVSKLLSSGSTSTLSKQKQFSDDEHGFGLTCLIPEKNLVQGRKIGDGSFGVVRKGEWTTSNGQIKEVAVKILKQDVLHVPSALDDFIREVQAMHHLSHPHLIQLFGVVLSNPLMMVTELAPLGSLLDYLRKQLTHVSITTLSNYSVQIANGMKYLESRRFIHRDLAARNVLMSSADTLKIGDFGLMRALPQEEDCYVMTEQKKVPFPWCAPESLKTKQFSHASDVWMYGVTLWETYTFGEDPWVGLNGQQILRKIDQEEERLPCPAACPKEMYDLLLQCWQREPEKRPTFVQIYEKVSSLMPSVMKVMQMFEEEGRLKVEAGELVAIIDGSPELYWWKGQNQQSFAIGDIPRHLVDPQRPLNKEDISKPLDNSFIHTGHGGIRGKTWGSPNFIDDMYLKNPMAPPDKINKPMSPRRVKHQSLSLRTGQRFQFNYNRLVNEKWPDDLNRSKTVQRKASGGRDESLIDLSEGSRPRSASITDLRGNPLSGLNEQLRGSVSSLIDIPLPENFPEYGNIDSHIPAHNVEVKEKPTYENVSSALLEANTPLRTPCRPSPSPPIHLLTKDGHPRIQNQLNTHNKQQDEAQHQNIQPPHSSALSNNFSSSEQTSDDFDDDDDDFDDDEWDDCQSQMGSQGYTSKSGEITGPQYQNTDISTREIENSPSVVIEQGMDVQGRGESVKNTAEKVTPQPSSGRYDPFDTSHVRCYDEPPLELSDTVSGGESIVRKLPMGSTQARNVNTIIGGEFARKSLDSTPTRTAVTTSSSSQSNTKNNSMNLNTTSSSMLKDSVLTLSNAVTPSISSASSNISTNNKNLNSPSSSLQHGTSALRAHQPQNSSNVNSLHNKLGSTNPVSQISNEATPLNSSSQLPQNCYNTEAELNTHISNMWISSVAQWPNTTTSTPIMFPGQSTTVAAQRLQQQQQQAPLTTSLASTSLSPALNRPITHPSLISSPSTTTLSPPPTKPITQSPINIGQGMQVAVLKPTFPTPQAIASSSSSGRSSEHSYHSLPPPLKPTPSQPIPKLDPSFIAELEKSLGQDLVPNNILKEQDKKQDLPVKGHSMSELVVPRIPPPQQSLSKQSPRGMFASLNSEQVALWQQVKGAQQQQLPQSSAFSDLDIVSSSKTLGVLPQRTVDTGQFFPKNAQIRPPFLQQSAHISTNNMGSLSQVPGAAGGLIPQTGVAATLQSFHVGTQPVASSYNGYRGWQHQAEGTRPTPPISNADIIRQHQQLQNQRQHMIPSEANPPPATHRWAGQQQQQQQQQHHQYQHQQSPSSSTILQPTLVINPQVTVNYNQMVCSYGGGGGAGAEGKGSRESQVGALVSRVAAVVAGTTEADARQALHVASGDYQGAVRFLKVEKLYRLGLANKDTCEQILVANSWELERSASALLDKFA</sequence>
<dbReference type="PROSITE" id="PS50011">
    <property type="entry name" value="PROTEIN_KINASE_DOM"/>
    <property type="match status" value="1"/>
</dbReference>
<evidence type="ECO:0000256" key="20">
    <source>
        <dbReference type="ARBA" id="ARBA00022723"/>
    </source>
</evidence>
<keyword evidence="23" id="KW-0418">Kinase</keyword>
<dbReference type="CDD" id="cd09539">
    <property type="entry name" value="SAM_TNK-like"/>
    <property type="match status" value="1"/>
</dbReference>
<dbReference type="Pfam" id="PF22931">
    <property type="entry name" value="SAM_TNK"/>
    <property type="match status" value="1"/>
</dbReference>
<dbReference type="GO" id="GO:0006897">
    <property type="term" value="P:endocytosis"/>
    <property type="evidence" value="ECO:0007669"/>
    <property type="project" value="UniProtKB-KW"/>
</dbReference>
<evidence type="ECO:0000256" key="29">
    <source>
        <dbReference type="ARBA" id="ARBA00023137"/>
    </source>
</evidence>
<evidence type="ECO:0000256" key="32">
    <source>
        <dbReference type="ARBA" id="ARBA00023329"/>
    </source>
</evidence>